<dbReference type="EMBL" id="DQAY01000179">
    <property type="protein sequence ID" value="HCO26818.1"/>
    <property type="molecule type" value="Genomic_DNA"/>
</dbReference>
<feature type="chain" id="PRO_5017562578" description="Protein BatD" evidence="1">
    <location>
        <begin position="18"/>
        <end position="322"/>
    </location>
</feature>
<evidence type="ECO:0008006" key="4">
    <source>
        <dbReference type="Google" id="ProtNLM"/>
    </source>
</evidence>
<name>A0A3D3RFE5_9PLAN</name>
<evidence type="ECO:0000256" key="1">
    <source>
        <dbReference type="SAM" id="SignalP"/>
    </source>
</evidence>
<evidence type="ECO:0000313" key="3">
    <source>
        <dbReference type="Proteomes" id="UP000263642"/>
    </source>
</evidence>
<dbReference type="AlphaFoldDB" id="A0A3D3RFE5"/>
<keyword evidence="1" id="KW-0732">Signal</keyword>
<protein>
    <recommendedName>
        <fullName evidence="4">Protein BatD</fullName>
    </recommendedName>
</protein>
<evidence type="ECO:0000313" key="2">
    <source>
        <dbReference type="EMBL" id="HCO26818.1"/>
    </source>
</evidence>
<comment type="caution">
    <text evidence="2">The sequence shown here is derived from an EMBL/GenBank/DDBJ whole genome shotgun (WGS) entry which is preliminary data.</text>
</comment>
<sequence length="322" mass="35274">MIVSGVLVFLITGFAQADPYKTSYNQQGVKVSISMSATSVRVAEPFTVTYELITPAEKSLVWPAVTDQLGPFDVIDSKDLFEIPVDSGRMWRRTLTLESIHSGDLEVPELSVNLLSTDSKSVQAEPVEVINLAAQPVTITSVLEGRADPTQFRDIQSVVDVEVPVQETSQWTTWGITGLGGLSLACLALVIMAVRNRSITPANWVLQQLDNLWERVRENPAENQQHVTELTNITKHYLALQFDIPASQLTTHELLQLLAEQNIGSSMVRDDLSNVLSLADEVKFAGLNLSVDELQAAIHTVRQSVSELSKPLVPATADSEVS</sequence>
<reference evidence="2 3" key="1">
    <citation type="journal article" date="2018" name="Nat. Biotechnol.">
        <title>A standardized bacterial taxonomy based on genome phylogeny substantially revises the tree of life.</title>
        <authorList>
            <person name="Parks D.H."/>
            <person name="Chuvochina M."/>
            <person name="Waite D.W."/>
            <person name="Rinke C."/>
            <person name="Skarshewski A."/>
            <person name="Chaumeil P.A."/>
            <person name="Hugenholtz P."/>
        </authorList>
    </citation>
    <scope>NUCLEOTIDE SEQUENCE [LARGE SCALE GENOMIC DNA]</scope>
    <source>
        <strain evidence="2">UBA9375</strain>
    </source>
</reference>
<organism evidence="2 3">
    <name type="scientific">Gimesia maris</name>
    <dbReference type="NCBI Taxonomy" id="122"/>
    <lineage>
        <taxon>Bacteria</taxon>
        <taxon>Pseudomonadati</taxon>
        <taxon>Planctomycetota</taxon>
        <taxon>Planctomycetia</taxon>
        <taxon>Planctomycetales</taxon>
        <taxon>Planctomycetaceae</taxon>
        <taxon>Gimesia</taxon>
    </lineage>
</organism>
<accession>A0A3D3RFE5</accession>
<gene>
    <name evidence="2" type="ORF">DIT97_28805</name>
</gene>
<dbReference type="Proteomes" id="UP000263642">
    <property type="component" value="Unassembled WGS sequence"/>
</dbReference>
<feature type="signal peptide" evidence="1">
    <location>
        <begin position="1"/>
        <end position="17"/>
    </location>
</feature>
<proteinExistence type="predicted"/>